<dbReference type="InterPro" id="IPR051677">
    <property type="entry name" value="AfsR-DnrI-RedD_regulator"/>
</dbReference>
<feature type="domain" description="HTH deoR-type" evidence="3">
    <location>
        <begin position="25"/>
        <end position="88"/>
    </location>
</feature>
<keyword evidence="2" id="KW-0804">Transcription</keyword>
<sequence length="167" mass="18289">MFDIQLFGRIEVRTRGIRLSGDDFGGERPRHLLALLALRGELSLVELADTLGIAPATVKDDLRVLRERLEPDVRGSESVVTGHRGLFRLAPERVRVDVATFDALITAAAGRSPERAARPLSAAAFLASRPLLEEECAPWAAEARAEYRAKLVMANPEKRPESAAQPI</sequence>
<organism evidence="4 5">
    <name type="scientific">Actinoplanes aureus</name>
    <dbReference type="NCBI Taxonomy" id="2792083"/>
    <lineage>
        <taxon>Bacteria</taxon>
        <taxon>Bacillati</taxon>
        <taxon>Actinomycetota</taxon>
        <taxon>Actinomycetes</taxon>
        <taxon>Micromonosporales</taxon>
        <taxon>Micromonosporaceae</taxon>
        <taxon>Actinoplanes</taxon>
    </lineage>
</organism>
<proteinExistence type="predicted"/>
<dbReference type="PANTHER" id="PTHR35807">
    <property type="entry name" value="TRANSCRIPTIONAL REGULATOR REDD-RELATED"/>
    <property type="match status" value="1"/>
</dbReference>
<dbReference type="SUPFAM" id="SSF46785">
    <property type="entry name" value="Winged helix' DNA-binding domain"/>
    <property type="match status" value="1"/>
</dbReference>
<gene>
    <name evidence="4" type="ORF">I4J89_40180</name>
</gene>
<dbReference type="AlphaFoldDB" id="A0A931CIC9"/>
<evidence type="ECO:0000256" key="2">
    <source>
        <dbReference type="ARBA" id="ARBA00023163"/>
    </source>
</evidence>
<dbReference type="GO" id="GO:0003700">
    <property type="term" value="F:DNA-binding transcription factor activity"/>
    <property type="evidence" value="ECO:0007669"/>
    <property type="project" value="InterPro"/>
</dbReference>
<dbReference type="PROSITE" id="PS51000">
    <property type="entry name" value="HTH_DEOR_2"/>
    <property type="match status" value="1"/>
</dbReference>
<keyword evidence="5" id="KW-1185">Reference proteome</keyword>
<evidence type="ECO:0000313" key="4">
    <source>
        <dbReference type="EMBL" id="MBG0567681.1"/>
    </source>
</evidence>
<name>A0A931CIC9_9ACTN</name>
<reference evidence="4" key="1">
    <citation type="submission" date="2020-11" db="EMBL/GenBank/DDBJ databases">
        <title>Isolation and identification of active actinomycetes.</title>
        <authorList>
            <person name="Sun X."/>
        </authorList>
    </citation>
    <scope>NUCLEOTIDE SEQUENCE</scope>
    <source>
        <strain evidence="4">NEAU-A11</strain>
    </source>
</reference>
<evidence type="ECO:0000259" key="3">
    <source>
        <dbReference type="PROSITE" id="PS51000"/>
    </source>
</evidence>
<protein>
    <recommendedName>
        <fullName evidence="3">HTH deoR-type domain-containing protein</fullName>
    </recommendedName>
</protein>
<keyword evidence="1" id="KW-0805">Transcription regulation</keyword>
<dbReference type="InterPro" id="IPR001034">
    <property type="entry name" value="DeoR_HTH"/>
</dbReference>
<dbReference type="EMBL" id="JADQTO010000029">
    <property type="protein sequence ID" value="MBG0567681.1"/>
    <property type="molecule type" value="Genomic_DNA"/>
</dbReference>
<accession>A0A931CIC9</accession>
<dbReference type="InterPro" id="IPR036390">
    <property type="entry name" value="WH_DNA-bd_sf"/>
</dbReference>
<comment type="caution">
    <text evidence="4">The sequence shown here is derived from an EMBL/GenBank/DDBJ whole genome shotgun (WGS) entry which is preliminary data.</text>
</comment>
<dbReference type="RefSeq" id="WP_196419454.1">
    <property type="nucleotide sequence ID" value="NZ_JADQTO010000029.1"/>
</dbReference>
<dbReference type="Proteomes" id="UP000598146">
    <property type="component" value="Unassembled WGS sequence"/>
</dbReference>
<evidence type="ECO:0000256" key="1">
    <source>
        <dbReference type="ARBA" id="ARBA00023015"/>
    </source>
</evidence>
<evidence type="ECO:0000313" key="5">
    <source>
        <dbReference type="Proteomes" id="UP000598146"/>
    </source>
</evidence>